<sequence length="376" mass="43995">MASISYTKRKGKKGLTYGYRIADNKGNVITSKSGFLTKRLAKEAGESRKNKLEKVNIITKDFTLYELWKRWYELSIEPSSITNTTKKKYRYRGHTIKKIFGNQKANTLKYSKYQKLMNDYSVNVTYNYISRINSDIRNAIQLALRDKIQIDDFTIGYKINAGKKSKKESEKHIESISDYERILTYLENILDYDISIIPYLLYTLLKTGLRLREAVALKWEDINLDKGYIYTYRGYSLEVRDYTEPKTPWSVRYVPLDSKLINVLNNLKTRQETLNMAYISENIVFFDQRHGILSNHSINKHLKTYLTQLDINPKITATGTRHTYISVLLAKKYDIKTVAKIVGHKNTIQIRETYGHLLKEEYDSEWDAIKGTLAEF</sequence>
<evidence type="ECO:0000313" key="6">
    <source>
        <dbReference type="Proteomes" id="UP000501945"/>
    </source>
</evidence>
<dbReference type="Gene3D" id="1.10.150.130">
    <property type="match status" value="1"/>
</dbReference>
<accession>A0A6H0UCS1</accession>
<reference evidence="5 6" key="1">
    <citation type="submission" date="2019-12" db="EMBL/GenBank/DDBJ databases">
        <title>Whole genome sequences of Lactococcus raffinolactis strains isolated from sewage.</title>
        <authorList>
            <person name="Ybazeta G."/>
            <person name="Ross M."/>
            <person name="Brabant-Kirwan D."/>
            <person name="Saleh M."/>
            <person name="Dillon J.A."/>
            <person name="Splinter K."/>
            <person name="Nokhbeh R."/>
        </authorList>
    </citation>
    <scope>NUCLEOTIDE SEQUENCE [LARGE SCALE GENOMIC DNA]</scope>
    <source>
        <strain evidence="5 6">Lr_19_5</strain>
    </source>
</reference>
<evidence type="ECO:0000256" key="2">
    <source>
        <dbReference type="ARBA" id="ARBA00023125"/>
    </source>
</evidence>
<proteinExistence type="inferred from homology"/>
<dbReference type="Proteomes" id="UP000501945">
    <property type="component" value="Chromosome"/>
</dbReference>
<keyword evidence="2" id="KW-0238">DNA-binding</keyword>
<dbReference type="SUPFAM" id="SSF56349">
    <property type="entry name" value="DNA breaking-rejoining enzymes"/>
    <property type="match status" value="1"/>
</dbReference>
<evidence type="ECO:0000259" key="4">
    <source>
        <dbReference type="PROSITE" id="PS51898"/>
    </source>
</evidence>
<name>A0A6H0UCS1_9LACT</name>
<protein>
    <submittedName>
        <fullName evidence="5">Tyrosine-type recombinase/integrase</fullName>
    </submittedName>
</protein>
<keyword evidence="3" id="KW-0233">DNA recombination</keyword>
<dbReference type="InterPro" id="IPR011010">
    <property type="entry name" value="DNA_brk_join_enz"/>
</dbReference>
<evidence type="ECO:0000256" key="3">
    <source>
        <dbReference type="ARBA" id="ARBA00023172"/>
    </source>
</evidence>
<gene>
    <name evidence="5" type="ORF">GU336_02305</name>
</gene>
<dbReference type="InterPro" id="IPR002104">
    <property type="entry name" value="Integrase_catalytic"/>
</dbReference>
<dbReference type="PANTHER" id="PTHR30349:SF64">
    <property type="entry name" value="PROPHAGE INTEGRASE INTD-RELATED"/>
    <property type="match status" value="1"/>
</dbReference>
<dbReference type="CDD" id="cd01189">
    <property type="entry name" value="INT_ICEBs1_C_like"/>
    <property type="match status" value="1"/>
</dbReference>
<dbReference type="AlphaFoldDB" id="A0A6H0UCS1"/>
<feature type="domain" description="Tyr recombinase" evidence="4">
    <location>
        <begin position="169"/>
        <end position="367"/>
    </location>
</feature>
<dbReference type="GO" id="GO:0006310">
    <property type="term" value="P:DNA recombination"/>
    <property type="evidence" value="ECO:0007669"/>
    <property type="project" value="UniProtKB-KW"/>
</dbReference>
<dbReference type="Pfam" id="PF00589">
    <property type="entry name" value="Phage_integrase"/>
    <property type="match status" value="1"/>
</dbReference>
<evidence type="ECO:0000313" key="5">
    <source>
        <dbReference type="EMBL" id="QIW53079.1"/>
    </source>
</evidence>
<organism evidence="5 6">
    <name type="scientific">Pseudolactococcus raffinolactis</name>
    <dbReference type="NCBI Taxonomy" id="1366"/>
    <lineage>
        <taxon>Bacteria</taxon>
        <taxon>Bacillati</taxon>
        <taxon>Bacillota</taxon>
        <taxon>Bacilli</taxon>
        <taxon>Lactobacillales</taxon>
        <taxon>Streptococcaceae</taxon>
        <taxon>Pseudolactococcus</taxon>
    </lineage>
</organism>
<comment type="similarity">
    <text evidence="1">Belongs to the 'phage' integrase family.</text>
</comment>
<dbReference type="GO" id="GO:0015074">
    <property type="term" value="P:DNA integration"/>
    <property type="evidence" value="ECO:0007669"/>
    <property type="project" value="InterPro"/>
</dbReference>
<dbReference type="EMBL" id="CP047616">
    <property type="protein sequence ID" value="QIW53079.1"/>
    <property type="molecule type" value="Genomic_DNA"/>
</dbReference>
<dbReference type="RefSeq" id="WP_167838373.1">
    <property type="nucleotide sequence ID" value="NZ_CP047616.1"/>
</dbReference>
<dbReference type="PROSITE" id="PS51898">
    <property type="entry name" value="TYR_RECOMBINASE"/>
    <property type="match status" value="1"/>
</dbReference>
<dbReference type="InterPro" id="IPR050090">
    <property type="entry name" value="Tyrosine_recombinase_XerCD"/>
</dbReference>
<dbReference type="Gene3D" id="1.10.443.10">
    <property type="entry name" value="Intergrase catalytic core"/>
    <property type="match status" value="1"/>
</dbReference>
<dbReference type="InterPro" id="IPR013762">
    <property type="entry name" value="Integrase-like_cat_sf"/>
</dbReference>
<dbReference type="PANTHER" id="PTHR30349">
    <property type="entry name" value="PHAGE INTEGRASE-RELATED"/>
    <property type="match status" value="1"/>
</dbReference>
<dbReference type="GO" id="GO:0003677">
    <property type="term" value="F:DNA binding"/>
    <property type="evidence" value="ECO:0007669"/>
    <property type="project" value="UniProtKB-KW"/>
</dbReference>
<dbReference type="InterPro" id="IPR010998">
    <property type="entry name" value="Integrase_recombinase_N"/>
</dbReference>
<evidence type="ECO:0000256" key="1">
    <source>
        <dbReference type="ARBA" id="ARBA00008857"/>
    </source>
</evidence>